<evidence type="ECO:0000256" key="1">
    <source>
        <dbReference type="SAM" id="MobiDB-lite"/>
    </source>
</evidence>
<sequence>GVTYTADPDHPLLTVVVPAVEEEPVEELLDEEGLPIEGEPEADGESESEDEG</sequence>
<dbReference type="EMBL" id="UOEI01000502">
    <property type="protein sequence ID" value="VAW07037.1"/>
    <property type="molecule type" value="Genomic_DNA"/>
</dbReference>
<protein>
    <submittedName>
        <fullName evidence="2">Uncharacterized protein</fullName>
    </submittedName>
</protein>
<feature type="region of interest" description="Disordered" evidence="1">
    <location>
        <begin position="25"/>
        <end position="52"/>
    </location>
</feature>
<feature type="non-terminal residue" evidence="2">
    <location>
        <position position="1"/>
    </location>
</feature>
<dbReference type="AlphaFoldDB" id="A0A3B0T101"/>
<evidence type="ECO:0000313" key="2">
    <source>
        <dbReference type="EMBL" id="VAW07037.1"/>
    </source>
</evidence>
<proteinExistence type="predicted"/>
<organism evidence="2">
    <name type="scientific">hydrothermal vent metagenome</name>
    <dbReference type="NCBI Taxonomy" id="652676"/>
    <lineage>
        <taxon>unclassified sequences</taxon>
        <taxon>metagenomes</taxon>
        <taxon>ecological metagenomes</taxon>
    </lineage>
</organism>
<gene>
    <name evidence="2" type="ORF">MNBD_ACTINO01-1978</name>
</gene>
<name>A0A3B0T101_9ZZZZ</name>
<reference evidence="2" key="1">
    <citation type="submission" date="2018-06" db="EMBL/GenBank/DDBJ databases">
        <authorList>
            <person name="Zhirakovskaya E."/>
        </authorList>
    </citation>
    <scope>NUCLEOTIDE SEQUENCE</scope>
</reference>
<accession>A0A3B0T101</accession>